<organism evidence="2 3">
    <name type="scientific">Macrophomina phaseolina</name>
    <dbReference type="NCBI Taxonomy" id="35725"/>
    <lineage>
        <taxon>Eukaryota</taxon>
        <taxon>Fungi</taxon>
        <taxon>Dikarya</taxon>
        <taxon>Ascomycota</taxon>
        <taxon>Pezizomycotina</taxon>
        <taxon>Dothideomycetes</taxon>
        <taxon>Dothideomycetes incertae sedis</taxon>
        <taxon>Botryosphaeriales</taxon>
        <taxon>Botryosphaeriaceae</taxon>
        <taxon>Macrophomina</taxon>
    </lineage>
</organism>
<proteinExistence type="predicted"/>
<evidence type="ECO:0000256" key="1">
    <source>
        <dbReference type="SAM" id="SignalP"/>
    </source>
</evidence>
<feature type="chain" id="PRO_5046577099" description="Secreted protein" evidence="1">
    <location>
        <begin position="24"/>
        <end position="122"/>
    </location>
</feature>
<accession>A0ABQ8GHE2</accession>
<evidence type="ECO:0000313" key="3">
    <source>
        <dbReference type="Proteomes" id="UP000774617"/>
    </source>
</evidence>
<gene>
    <name evidence="2" type="ORF">B0J12DRAFT_434102</name>
</gene>
<feature type="signal peptide" evidence="1">
    <location>
        <begin position="1"/>
        <end position="23"/>
    </location>
</feature>
<reference evidence="2 3" key="1">
    <citation type="journal article" date="2021" name="Nat. Commun.">
        <title>Genetic determinants of endophytism in the Arabidopsis root mycobiome.</title>
        <authorList>
            <person name="Mesny F."/>
            <person name="Miyauchi S."/>
            <person name="Thiergart T."/>
            <person name="Pickel B."/>
            <person name="Atanasova L."/>
            <person name="Karlsson M."/>
            <person name="Huettel B."/>
            <person name="Barry K.W."/>
            <person name="Haridas S."/>
            <person name="Chen C."/>
            <person name="Bauer D."/>
            <person name="Andreopoulos W."/>
            <person name="Pangilinan J."/>
            <person name="LaButti K."/>
            <person name="Riley R."/>
            <person name="Lipzen A."/>
            <person name="Clum A."/>
            <person name="Drula E."/>
            <person name="Henrissat B."/>
            <person name="Kohler A."/>
            <person name="Grigoriev I.V."/>
            <person name="Martin F.M."/>
            <person name="Hacquard S."/>
        </authorList>
    </citation>
    <scope>NUCLEOTIDE SEQUENCE [LARGE SCALE GENOMIC DNA]</scope>
    <source>
        <strain evidence="2 3">MPI-SDFR-AT-0080</strain>
    </source>
</reference>
<comment type="caution">
    <text evidence="2">The sequence shown here is derived from an EMBL/GenBank/DDBJ whole genome shotgun (WGS) entry which is preliminary data.</text>
</comment>
<dbReference type="Proteomes" id="UP000774617">
    <property type="component" value="Unassembled WGS sequence"/>
</dbReference>
<keyword evidence="3" id="KW-1185">Reference proteome</keyword>
<evidence type="ECO:0000313" key="2">
    <source>
        <dbReference type="EMBL" id="KAH7055860.1"/>
    </source>
</evidence>
<keyword evidence="1" id="KW-0732">Signal</keyword>
<protein>
    <recommendedName>
        <fullName evidence="4">Secreted protein</fullName>
    </recommendedName>
</protein>
<sequence length="122" mass="13833">MFSGISTCSCVVQALILGQLCCAFREFLQCERKRTLCALTELLFLHTTLSGGPNQKHRETSVRLVLCRLNSTDETIDMENVRWKWSHTGGLWTHRLGMPSEAAQGVAMTRSEPYWTINLQSK</sequence>
<evidence type="ECO:0008006" key="4">
    <source>
        <dbReference type="Google" id="ProtNLM"/>
    </source>
</evidence>
<name>A0ABQ8GHE2_9PEZI</name>
<dbReference type="EMBL" id="JAGTJR010000008">
    <property type="protein sequence ID" value="KAH7055860.1"/>
    <property type="molecule type" value="Genomic_DNA"/>
</dbReference>